<dbReference type="EMBL" id="AY498874">
    <property type="protein sequence ID" value="AAS45798.1"/>
    <property type="molecule type" value="Genomic_DNA"/>
</dbReference>
<geneLocation type="plasmid" evidence="2">
    <name>linear plasmid pSLV45</name>
</geneLocation>
<dbReference type="InterPro" id="IPR027417">
    <property type="entry name" value="P-loop_NTPase"/>
</dbReference>
<reference evidence="2" key="2">
    <citation type="journal article" date="2004" name="Microbiology">
        <title>Characterization of the Streptomyces lavendulae IMRU 3455 linear plasmid pSLV45.</title>
        <authorList>
            <person name="Hosted T.J."/>
            <person name="Wang T."/>
            <person name="Horan A.C."/>
        </authorList>
    </citation>
    <scope>NUCLEOTIDE SEQUENCE</scope>
    <source>
        <strain evidence="2">IMRU3455</strain>
        <plasmid evidence="2">linear plasmid pSLV45</plasmid>
    </source>
</reference>
<protein>
    <submittedName>
        <fullName evidence="2">SLV.15</fullName>
    </submittedName>
</protein>
<feature type="region of interest" description="Disordered" evidence="1">
    <location>
        <begin position="320"/>
        <end position="339"/>
    </location>
</feature>
<dbReference type="Pfam" id="PF12846">
    <property type="entry name" value="AAA_10"/>
    <property type="match status" value="1"/>
</dbReference>
<feature type="compositionally biased region" description="Basic and acidic residues" evidence="1">
    <location>
        <begin position="320"/>
        <end position="337"/>
    </location>
</feature>
<sequence>MGNFLGVGGDRSADAAHYIALADGLVVTESHGEAWFTLDSSNTDLMSEAARDAELDEAVAALSKLLAGSEVHLKILWSPLSAADYMDEAQSLFTAGRWQEWAQTRVDRLDEIALPDRHLLMGVRITERSGQAAAGRRGIADGLGVGSSGLSSRELARLDASMRRLGRLLEATPWRAQPAPVEMLAWMIAREQHRTTPLPSPNKGLITGAKLAALTRGRVLPYPDHLRVTDAHGQTAAWTAILTMSGFPEHMESPGAGEWLRTLSEITYVPDIDDDDLTYDIDPASLILPVSPEASVRFKVMGKRDAMTKADQARRLAKEQRRSAAQHSAEDPGRAVEETEGVMADLLRDMGRKDVTLVEDHPRLIVTSTTGLEDLRARIDAVRAHFGGLGIEVGVGEEEQRELWLEAQVGDRLRVPDMGHTRDVTALAGSWWWGGAKVGDDSGPIVGYLTGSTPGVFRNDVTSGSERGDATTTAYIGRSGRGKTTAMMLSMLDAAFRGAFVLALDFKGDLGGVVSAGRRFGLNSHLIETGAAFAGVADLFRLLDKEGSERAQIEVPAQLGIAMPPHLRARGAETPVQHAVNAVISQGEPATWKVIDYLRRSDDPLARETGEALYELGQTAIGGPFMGRPRDGAAPLVPEPGIWVVQIPGLSLPGATDSREDWNVLQRMSVALMHSMLAYGITTAGRKDLRTLRKVVAVPEVHVLTATREGASFLEYIARVGRALSTSLLLDTQDPESLAKLVGVIEQLTTLVGFQLTNRVQQDALAELLGLPVGHHTRTLIQSIGMGGDGEIRHGHSIVRDRRFNAASVQWDIPTEELLRLLDTTPRADAPAASDDVSTAQEAAV</sequence>
<gene>
    <name evidence="2" type="primary">SLV.15</name>
</gene>
<organism evidence="2">
    <name type="scientific">Streptomyces lavendulae</name>
    <dbReference type="NCBI Taxonomy" id="1914"/>
    <lineage>
        <taxon>Bacteria</taxon>
        <taxon>Bacillati</taxon>
        <taxon>Actinomycetota</taxon>
        <taxon>Actinomycetes</taxon>
        <taxon>Kitasatosporales</taxon>
        <taxon>Streptomycetaceae</taxon>
        <taxon>Streptomyces</taxon>
    </lineage>
</organism>
<reference evidence="2" key="1">
    <citation type="submission" date="2003-12" db="EMBL/GenBank/DDBJ databases">
        <authorList>
            <person name="Hosted T.J.Jr."/>
            <person name="Horan A.C."/>
            <person name="Wang T."/>
        </authorList>
    </citation>
    <scope>NUCLEOTIDE SEQUENCE</scope>
    <source>
        <strain evidence="2">IMRU3455</strain>
        <plasmid evidence="2">linear plasmid pSLV45</plasmid>
    </source>
</reference>
<accession>Q6RGQ5</accession>
<evidence type="ECO:0000256" key="1">
    <source>
        <dbReference type="SAM" id="MobiDB-lite"/>
    </source>
</evidence>
<dbReference type="SUPFAM" id="SSF52540">
    <property type="entry name" value="P-loop containing nucleoside triphosphate hydrolases"/>
    <property type="match status" value="1"/>
</dbReference>
<name>Q6RGQ5_STRLA</name>
<dbReference type="AlphaFoldDB" id="Q6RGQ5"/>
<proteinExistence type="predicted"/>
<keyword evidence="2" id="KW-0614">Plasmid</keyword>
<evidence type="ECO:0000313" key="2">
    <source>
        <dbReference type="EMBL" id="AAS45798.1"/>
    </source>
</evidence>
<dbReference type="Gene3D" id="3.40.50.300">
    <property type="entry name" value="P-loop containing nucleotide triphosphate hydrolases"/>
    <property type="match status" value="1"/>
</dbReference>